<dbReference type="EMBL" id="CAKLBY020000188">
    <property type="protein sequence ID" value="CAK7932150.1"/>
    <property type="molecule type" value="Genomic_DNA"/>
</dbReference>
<dbReference type="AlphaFoldDB" id="A0AAV1UCM0"/>
<comment type="caution">
    <text evidence="2">The sequence shown here is derived from an EMBL/GenBank/DDBJ whole genome shotgun (WGS) entry which is preliminary data.</text>
</comment>
<accession>A0AAV1UCM0</accession>
<name>A0AAV1UCM0_9STRA</name>
<feature type="compositionally biased region" description="Polar residues" evidence="1">
    <location>
        <begin position="87"/>
        <end position="97"/>
    </location>
</feature>
<sequence>MHKLLEAAGKDVSIQLSPSDCKARSQRLFVVPIEAFRSDHVDRLLPDETCALRLVDTVATWDEAVPRQSGPFDQRESRKACYGGTGNETSTADAAVS</sequence>
<reference evidence="2" key="1">
    <citation type="submission" date="2024-01" db="EMBL/GenBank/DDBJ databases">
        <authorList>
            <person name="Webb A."/>
        </authorList>
    </citation>
    <scope>NUCLEOTIDE SEQUENCE</scope>
    <source>
        <strain evidence="2">Pm1</strain>
    </source>
</reference>
<dbReference type="Proteomes" id="UP001162060">
    <property type="component" value="Unassembled WGS sequence"/>
</dbReference>
<protein>
    <submittedName>
        <fullName evidence="2">Uncharacterized protein</fullName>
    </submittedName>
</protein>
<evidence type="ECO:0000313" key="2">
    <source>
        <dbReference type="EMBL" id="CAK7932150.1"/>
    </source>
</evidence>
<organism evidence="2 3">
    <name type="scientific">Peronospora matthiolae</name>
    <dbReference type="NCBI Taxonomy" id="2874970"/>
    <lineage>
        <taxon>Eukaryota</taxon>
        <taxon>Sar</taxon>
        <taxon>Stramenopiles</taxon>
        <taxon>Oomycota</taxon>
        <taxon>Peronosporomycetes</taxon>
        <taxon>Peronosporales</taxon>
        <taxon>Peronosporaceae</taxon>
        <taxon>Peronospora</taxon>
    </lineage>
</organism>
<proteinExistence type="predicted"/>
<gene>
    <name evidence="2" type="ORF">PM001_LOCUS17300</name>
</gene>
<evidence type="ECO:0000256" key="1">
    <source>
        <dbReference type="SAM" id="MobiDB-lite"/>
    </source>
</evidence>
<feature type="region of interest" description="Disordered" evidence="1">
    <location>
        <begin position="66"/>
        <end position="97"/>
    </location>
</feature>
<evidence type="ECO:0000313" key="3">
    <source>
        <dbReference type="Proteomes" id="UP001162060"/>
    </source>
</evidence>